<evidence type="ECO:0000256" key="1">
    <source>
        <dbReference type="SAM" id="MobiDB-lite"/>
    </source>
</evidence>
<accession>A0AA88NN26</accession>
<protein>
    <submittedName>
        <fullName evidence="2">Uncharacterized protein</fullName>
    </submittedName>
</protein>
<keyword evidence="3" id="KW-1185">Reference proteome</keyword>
<evidence type="ECO:0000313" key="2">
    <source>
        <dbReference type="EMBL" id="KAK2860080.1"/>
    </source>
</evidence>
<sequence>MRNLPYPETEPVVRPKSSKVSTPREHFRKHQEEEPCFQSLRQLNLRTICQVCLHHW</sequence>
<gene>
    <name evidence="2" type="ORF">Q7C36_004246</name>
</gene>
<proteinExistence type="predicted"/>
<dbReference type="EMBL" id="JAVHJS010000004">
    <property type="protein sequence ID" value="KAK2860080.1"/>
    <property type="molecule type" value="Genomic_DNA"/>
</dbReference>
<comment type="caution">
    <text evidence="2">The sequence shown here is derived from an EMBL/GenBank/DDBJ whole genome shotgun (WGS) entry which is preliminary data.</text>
</comment>
<name>A0AA88NN26_TACVA</name>
<dbReference type="AlphaFoldDB" id="A0AA88NN26"/>
<evidence type="ECO:0000313" key="3">
    <source>
        <dbReference type="Proteomes" id="UP001187315"/>
    </source>
</evidence>
<dbReference type="Proteomes" id="UP001187315">
    <property type="component" value="Unassembled WGS sequence"/>
</dbReference>
<reference evidence="2" key="1">
    <citation type="submission" date="2023-08" db="EMBL/GenBank/DDBJ databases">
        <title>Pelteobagrus vachellii genome.</title>
        <authorList>
            <person name="Liu H."/>
        </authorList>
    </citation>
    <scope>NUCLEOTIDE SEQUENCE</scope>
    <source>
        <strain evidence="2">PRFRI_2022a</strain>
        <tissue evidence="2">Muscle</tissue>
    </source>
</reference>
<organism evidence="2 3">
    <name type="scientific">Tachysurus vachellii</name>
    <name type="common">Darkbarbel catfish</name>
    <name type="synonym">Pelteobagrus vachellii</name>
    <dbReference type="NCBI Taxonomy" id="175792"/>
    <lineage>
        <taxon>Eukaryota</taxon>
        <taxon>Metazoa</taxon>
        <taxon>Chordata</taxon>
        <taxon>Craniata</taxon>
        <taxon>Vertebrata</taxon>
        <taxon>Euteleostomi</taxon>
        <taxon>Actinopterygii</taxon>
        <taxon>Neopterygii</taxon>
        <taxon>Teleostei</taxon>
        <taxon>Ostariophysi</taxon>
        <taxon>Siluriformes</taxon>
        <taxon>Bagridae</taxon>
        <taxon>Tachysurus</taxon>
    </lineage>
</organism>
<feature type="region of interest" description="Disordered" evidence="1">
    <location>
        <begin position="1"/>
        <end position="27"/>
    </location>
</feature>